<dbReference type="SUPFAM" id="SSF51283">
    <property type="entry name" value="dUTPase-like"/>
    <property type="match status" value="2"/>
</dbReference>
<name>A0A382IS45_9ZZZZ</name>
<feature type="non-terminal residue" evidence="3">
    <location>
        <position position="349"/>
    </location>
</feature>
<dbReference type="NCBIfam" id="NF005734">
    <property type="entry name" value="PRK07559.1"/>
    <property type="match status" value="1"/>
</dbReference>
<dbReference type="GO" id="GO:0008829">
    <property type="term" value="F:dCTP deaminase activity"/>
    <property type="evidence" value="ECO:0007669"/>
    <property type="project" value="InterPro"/>
</dbReference>
<sequence length="349" mass="39866">MKTLSAKSHLSRELVRSLRGKSGYLTNQSIELACHEGMIHSRVTLLASQFQPVSLDLRLGSHAHRIQSSFLPENDTVDTKLNEVKLYEIDLRDGGILEKGAIYLIPLLEELAFPENFQGRTNPKSSTGRLDMFTRVIVDHGHRFDEIPNGYKGKMYLEVIPRSFPVRVREGLRLNQLRIFQGNPHLSDIQLKNHYKKTPILFGDGGRSVGVDKVKVDNGLFISLDLAGTRRDRIVAYKAKTNSSVIDMSLNRHYHPMDFWEPITLTQIRNKRLILEPESFYIMMSKEKICIWPHLLAEMVAYEPNSGELRTHYAGFFDPGFGWHGGKTLKNQGTRAVMEVRPHDVPFMV</sequence>
<dbReference type="InterPro" id="IPR036157">
    <property type="entry name" value="dUTPase-like_sf"/>
</dbReference>
<gene>
    <name evidence="3" type="ORF">METZ01_LOCUS255518</name>
</gene>
<dbReference type="AlphaFoldDB" id="A0A382IS45"/>
<evidence type="ECO:0000259" key="1">
    <source>
        <dbReference type="Pfam" id="PF06559"/>
    </source>
</evidence>
<dbReference type="InterPro" id="IPR053811">
    <property type="entry name" value="DCD_C"/>
</dbReference>
<dbReference type="Pfam" id="PF22569">
    <property type="entry name" value="DCD_C"/>
    <property type="match status" value="1"/>
</dbReference>
<dbReference type="PANTHER" id="PTHR42680:SF3">
    <property type="entry name" value="DCTP DEAMINASE"/>
    <property type="match status" value="1"/>
</dbReference>
<accession>A0A382IS45</accession>
<proteinExistence type="predicted"/>
<dbReference type="GO" id="GO:0009394">
    <property type="term" value="P:2'-deoxyribonucleotide metabolic process"/>
    <property type="evidence" value="ECO:0007669"/>
    <property type="project" value="InterPro"/>
</dbReference>
<organism evidence="3">
    <name type="scientific">marine metagenome</name>
    <dbReference type="NCBI Taxonomy" id="408172"/>
    <lineage>
        <taxon>unclassified sequences</taxon>
        <taxon>metagenomes</taxon>
        <taxon>ecological metagenomes</taxon>
    </lineage>
</organism>
<protein>
    <recommendedName>
        <fullName evidence="4">2'-deoxycytidine 5'-triphosphate deaminase</fullName>
    </recommendedName>
</protein>
<dbReference type="Gene3D" id="2.70.40.10">
    <property type="match status" value="2"/>
</dbReference>
<evidence type="ECO:0000259" key="2">
    <source>
        <dbReference type="Pfam" id="PF22569"/>
    </source>
</evidence>
<feature type="domain" description="2'-deoxycytidine 5'-triphosphate deaminase C-terminal" evidence="2">
    <location>
        <begin position="213"/>
        <end position="349"/>
    </location>
</feature>
<evidence type="ECO:0008006" key="4">
    <source>
        <dbReference type="Google" id="ProtNLM"/>
    </source>
</evidence>
<dbReference type="Pfam" id="PF06559">
    <property type="entry name" value="DCD_N"/>
    <property type="match status" value="1"/>
</dbReference>
<dbReference type="EMBL" id="UINC01069352">
    <property type="protein sequence ID" value="SVC02664.1"/>
    <property type="molecule type" value="Genomic_DNA"/>
</dbReference>
<dbReference type="InterPro" id="IPR010550">
    <property type="entry name" value="DCD_N"/>
</dbReference>
<dbReference type="PANTHER" id="PTHR42680">
    <property type="entry name" value="DCTP DEAMINASE"/>
    <property type="match status" value="1"/>
</dbReference>
<reference evidence="3" key="1">
    <citation type="submission" date="2018-05" db="EMBL/GenBank/DDBJ databases">
        <authorList>
            <person name="Lanie J.A."/>
            <person name="Ng W.-L."/>
            <person name="Kazmierczak K.M."/>
            <person name="Andrzejewski T.M."/>
            <person name="Davidsen T.M."/>
            <person name="Wayne K.J."/>
            <person name="Tettelin H."/>
            <person name="Glass J.I."/>
            <person name="Rusch D."/>
            <person name="Podicherti R."/>
            <person name="Tsui H.-C.T."/>
            <person name="Winkler M.E."/>
        </authorList>
    </citation>
    <scope>NUCLEOTIDE SEQUENCE</scope>
</reference>
<feature type="domain" description="2'-deoxycytidine 5'-triphosphate deaminase N-terminal" evidence="1">
    <location>
        <begin position="22"/>
        <end position="182"/>
    </location>
</feature>
<evidence type="ECO:0000313" key="3">
    <source>
        <dbReference type="EMBL" id="SVC02664.1"/>
    </source>
</evidence>